<evidence type="ECO:0000256" key="1">
    <source>
        <dbReference type="ARBA" id="ARBA00004141"/>
    </source>
</evidence>
<reference evidence="9" key="1">
    <citation type="journal article" date="2020" name="Stud. Mycol.">
        <title>101 Dothideomycetes genomes: a test case for predicting lifestyles and emergence of pathogens.</title>
        <authorList>
            <person name="Haridas S."/>
            <person name="Albert R."/>
            <person name="Binder M."/>
            <person name="Bloem J."/>
            <person name="Labutti K."/>
            <person name="Salamov A."/>
            <person name="Andreopoulos B."/>
            <person name="Baker S."/>
            <person name="Barry K."/>
            <person name="Bills G."/>
            <person name="Bluhm B."/>
            <person name="Cannon C."/>
            <person name="Castanera R."/>
            <person name="Culley D."/>
            <person name="Daum C."/>
            <person name="Ezra D."/>
            <person name="Gonzalez J."/>
            <person name="Henrissat B."/>
            <person name="Kuo A."/>
            <person name="Liang C."/>
            <person name="Lipzen A."/>
            <person name="Lutzoni F."/>
            <person name="Magnuson J."/>
            <person name="Mondo S."/>
            <person name="Nolan M."/>
            <person name="Ohm R."/>
            <person name="Pangilinan J."/>
            <person name="Park H.-J."/>
            <person name="Ramirez L."/>
            <person name="Alfaro M."/>
            <person name="Sun H."/>
            <person name="Tritt A."/>
            <person name="Yoshinaga Y."/>
            <person name="Zwiers L.-H."/>
            <person name="Turgeon B."/>
            <person name="Goodwin S."/>
            <person name="Spatafora J."/>
            <person name="Crous P."/>
            <person name="Grigoriev I."/>
        </authorList>
    </citation>
    <scope>NUCLEOTIDE SEQUENCE</scope>
    <source>
        <strain evidence="9">CBS 122681</strain>
    </source>
</reference>
<evidence type="ECO:0000256" key="3">
    <source>
        <dbReference type="ARBA" id="ARBA00022448"/>
    </source>
</evidence>
<dbReference type="Proteomes" id="UP000799324">
    <property type="component" value="Unassembled WGS sequence"/>
</dbReference>
<dbReference type="GO" id="GO:0015204">
    <property type="term" value="F:urea transmembrane transporter activity"/>
    <property type="evidence" value="ECO:0007669"/>
    <property type="project" value="InterPro"/>
</dbReference>
<name>A0A6A6SRC2_9PLEO</name>
<feature type="transmembrane region" description="Helical" evidence="8">
    <location>
        <begin position="496"/>
        <end position="518"/>
    </location>
</feature>
<dbReference type="GO" id="GO:0005886">
    <property type="term" value="C:plasma membrane"/>
    <property type="evidence" value="ECO:0007669"/>
    <property type="project" value="TreeGrafter"/>
</dbReference>
<evidence type="ECO:0000256" key="6">
    <source>
        <dbReference type="ARBA" id="ARBA00023136"/>
    </source>
</evidence>
<keyword evidence="5 8" id="KW-1133">Transmembrane helix</keyword>
<keyword evidence="4 8" id="KW-0812">Transmembrane</keyword>
<dbReference type="InterPro" id="IPR038377">
    <property type="entry name" value="Na/Glc_symporter_sf"/>
</dbReference>
<evidence type="ECO:0000256" key="2">
    <source>
        <dbReference type="ARBA" id="ARBA00006434"/>
    </source>
</evidence>
<proteinExistence type="inferred from homology"/>
<comment type="subcellular location">
    <subcellularLocation>
        <location evidence="1">Membrane</location>
        <topology evidence="1">Multi-pass membrane protein</topology>
    </subcellularLocation>
</comment>
<protein>
    <submittedName>
        <fullName evidence="9">Putative sodium/proline symporter</fullName>
    </submittedName>
</protein>
<dbReference type="CDD" id="cd11476">
    <property type="entry name" value="SLC5sbd_DUR3"/>
    <property type="match status" value="1"/>
</dbReference>
<feature type="transmembrane region" description="Helical" evidence="8">
    <location>
        <begin position="398"/>
        <end position="421"/>
    </location>
</feature>
<evidence type="ECO:0000313" key="10">
    <source>
        <dbReference type="Proteomes" id="UP000799324"/>
    </source>
</evidence>
<dbReference type="EMBL" id="MU004468">
    <property type="protein sequence ID" value="KAF2650082.1"/>
    <property type="molecule type" value="Genomic_DNA"/>
</dbReference>
<sequence>MSGIQIPIPFGSGVGYGLVVGLGFLFAFGMTAISWFLAKYHAERQTSEMFMTAKHSVKSGLTATAVVSSWTIAATLLTSTTYGYSYGVSGPFWYGAGASVQILLFSVFAIELKRKAPHAHTFLEVARHRYGTAAHIVLGLYSFVYQLFAAVNLLVGGSAVFNALTGANADAICMLFPIGVVIYTYFGGIKATFITDWVHTVIIFIVMITSIFIVYTTSDEVGSIDRMFDLLRQAAERHPVEGNAGGSYLTMNSVLGGYTGLVFIGSGFSASVDSQLSQKAIAADPAGTLLGYLLGGSCWFTIPFVLASTYGLAAVATEALPSFPTYPNRMNSFEVSSGMAMPYAALAVWGKGGALAVLLMIFMAVTSAFSSETMACTAWVTHDIYQAYINKKASGTQLLVVSKLAIIVFALLVAVVAVGFNHAGFNVNFLVTCIGIFVDSAIIPMACTVMWKKQSWIACVFAPLIGSAAGILAWLLTTHSRYGEVTLATTSELIPLAAGNLMSLLGPVVIVPLISFIFPDNYDWARLKEIKAQTEDSTVTPTLTEEQPIAHQEIHGTFEDARLLKARQRAIIASVVMTFAYLLLWPIPMYGSKYIFSLPFFRGWVVVLFIWAFYGALIVVILPVWQGRRPALALPTSPLVSEEHGPSLLK</sequence>
<dbReference type="InterPro" id="IPR031155">
    <property type="entry name" value="DUR"/>
</dbReference>
<dbReference type="GO" id="GO:0015489">
    <property type="term" value="F:putrescine transmembrane transporter activity"/>
    <property type="evidence" value="ECO:0007669"/>
    <property type="project" value="TreeGrafter"/>
</dbReference>
<dbReference type="PROSITE" id="PS50283">
    <property type="entry name" value="NA_SOLUT_SYMP_3"/>
    <property type="match status" value="1"/>
</dbReference>
<feature type="transmembrane region" description="Helical" evidence="8">
    <location>
        <begin position="198"/>
        <end position="218"/>
    </location>
</feature>
<dbReference type="Gene3D" id="1.20.1730.10">
    <property type="entry name" value="Sodium/glucose cotransporter"/>
    <property type="match status" value="1"/>
</dbReference>
<feature type="transmembrane region" description="Helical" evidence="8">
    <location>
        <begin position="59"/>
        <end position="80"/>
    </location>
</feature>
<keyword evidence="10" id="KW-1185">Reference proteome</keyword>
<dbReference type="PANTHER" id="PTHR46154">
    <property type="match status" value="1"/>
</dbReference>
<organism evidence="9 10">
    <name type="scientific">Lophiostoma macrostomum CBS 122681</name>
    <dbReference type="NCBI Taxonomy" id="1314788"/>
    <lineage>
        <taxon>Eukaryota</taxon>
        <taxon>Fungi</taxon>
        <taxon>Dikarya</taxon>
        <taxon>Ascomycota</taxon>
        <taxon>Pezizomycotina</taxon>
        <taxon>Dothideomycetes</taxon>
        <taxon>Pleosporomycetidae</taxon>
        <taxon>Pleosporales</taxon>
        <taxon>Lophiostomataceae</taxon>
        <taxon>Lophiostoma</taxon>
    </lineage>
</organism>
<feature type="transmembrane region" description="Helical" evidence="8">
    <location>
        <begin position="248"/>
        <end position="268"/>
    </location>
</feature>
<dbReference type="OrthoDB" id="6132759at2759"/>
<feature type="transmembrane region" description="Helical" evidence="8">
    <location>
        <begin position="427"/>
        <end position="449"/>
    </location>
</feature>
<accession>A0A6A6SRC2</accession>
<gene>
    <name evidence="9" type="ORF">K491DRAFT_609546</name>
</gene>
<dbReference type="Pfam" id="PF00474">
    <property type="entry name" value="SSF"/>
    <property type="match status" value="1"/>
</dbReference>
<evidence type="ECO:0000313" key="9">
    <source>
        <dbReference type="EMBL" id="KAF2650082.1"/>
    </source>
</evidence>
<feature type="transmembrane region" description="Helical" evidence="8">
    <location>
        <begin position="16"/>
        <end position="38"/>
    </location>
</feature>
<feature type="transmembrane region" description="Helical" evidence="8">
    <location>
        <begin position="570"/>
        <end position="591"/>
    </location>
</feature>
<dbReference type="AlphaFoldDB" id="A0A6A6SRC2"/>
<evidence type="ECO:0000256" key="7">
    <source>
        <dbReference type="RuleBase" id="RU362091"/>
    </source>
</evidence>
<dbReference type="GO" id="GO:0015606">
    <property type="term" value="F:spermidine transmembrane transporter activity"/>
    <property type="evidence" value="ECO:0007669"/>
    <property type="project" value="TreeGrafter"/>
</dbReference>
<dbReference type="InterPro" id="IPR001734">
    <property type="entry name" value="Na/solute_symporter"/>
</dbReference>
<evidence type="ECO:0000256" key="4">
    <source>
        <dbReference type="ARBA" id="ARBA00022692"/>
    </source>
</evidence>
<keyword evidence="6 8" id="KW-0472">Membrane</keyword>
<feature type="transmembrane region" description="Helical" evidence="8">
    <location>
        <begin position="456"/>
        <end position="476"/>
    </location>
</feature>
<feature type="transmembrane region" description="Helical" evidence="8">
    <location>
        <begin position="167"/>
        <end position="186"/>
    </location>
</feature>
<feature type="transmembrane region" description="Helical" evidence="8">
    <location>
        <begin position="133"/>
        <end position="155"/>
    </location>
</feature>
<feature type="transmembrane region" description="Helical" evidence="8">
    <location>
        <begin position="340"/>
        <end position="365"/>
    </location>
</feature>
<keyword evidence="3" id="KW-0813">Transport</keyword>
<feature type="transmembrane region" description="Helical" evidence="8">
    <location>
        <begin position="92"/>
        <end position="112"/>
    </location>
</feature>
<evidence type="ECO:0000256" key="5">
    <source>
        <dbReference type="ARBA" id="ARBA00022989"/>
    </source>
</evidence>
<feature type="transmembrane region" description="Helical" evidence="8">
    <location>
        <begin position="289"/>
        <end position="320"/>
    </location>
</feature>
<evidence type="ECO:0000256" key="8">
    <source>
        <dbReference type="SAM" id="Phobius"/>
    </source>
</evidence>
<comment type="similarity">
    <text evidence="2 7">Belongs to the sodium:solute symporter (SSF) (TC 2.A.21) family.</text>
</comment>
<dbReference type="PANTHER" id="PTHR46154:SF4">
    <property type="entry name" value="UREA ACTIVE TRANSPORTER"/>
    <property type="match status" value="1"/>
</dbReference>
<feature type="transmembrane region" description="Helical" evidence="8">
    <location>
        <begin position="603"/>
        <end position="625"/>
    </location>
</feature>